<protein>
    <submittedName>
        <fullName evidence="1">Uncharacterized protein</fullName>
    </submittedName>
</protein>
<dbReference type="OrthoDB" id="5112181at2"/>
<organism evidence="1 2">
    <name type="scientific">Embleya scabrispora</name>
    <dbReference type="NCBI Taxonomy" id="159449"/>
    <lineage>
        <taxon>Bacteria</taxon>
        <taxon>Bacillati</taxon>
        <taxon>Actinomycetota</taxon>
        <taxon>Actinomycetes</taxon>
        <taxon>Kitasatosporales</taxon>
        <taxon>Streptomycetaceae</taxon>
        <taxon>Embleya</taxon>
    </lineage>
</organism>
<proteinExistence type="predicted"/>
<keyword evidence="2" id="KW-1185">Reference proteome</keyword>
<dbReference type="STRING" id="159449.B4N89_27615"/>
<evidence type="ECO:0000313" key="2">
    <source>
        <dbReference type="Proteomes" id="UP000190037"/>
    </source>
</evidence>
<dbReference type="RefSeq" id="WP_078978486.1">
    <property type="nucleotide sequence ID" value="NZ_MWQN01000001.1"/>
</dbReference>
<reference evidence="1 2" key="1">
    <citation type="submission" date="2017-03" db="EMBL/GenBank/DDBJ databases">
        <title>Draft genome sequence of Streptomyces scabrisporus NF3, endophyte isolated from Amphipterygium adstringens.</title>
        <authorList>
            <person name="Vazquez M."/>
            <person name="Ceapa C.D."/>
            <person name="Rodriguez Luna D."/>
            <person name="Sanchez Esquivel S."/>
        </authorList>
    </citation>
    <scope>NUCLEOTIDE SEQUENCE [LARGE SCALE GENOMIC DNA]</scope>
    <source>
        <strain evidence="1 2">NF3</strain>
    </source>
</reference>
<comment type="caution">
    <text evidence="1">The sequence shown here is derived from an EMBL/GenBank/DDBJ whole genome shotgun (WGS) entry which is preliminary data.</text>
</comment>
<dbReference type="Proteomes" id="UP000190037">
    <property type="component" value="Unassembled WGS sequence"/>
</dbReference>
<evidence type="ECO:0000313" key="1">
    <source>
        <dbReference type="EMBL" id="OPC84193.1"/>
    </source>
</evidence>
<gene>
    <name evidence="1" type="ORF">B4N89_27615</name>
</gene>
<accession>A0A1T3P555</accession>
<dbReference type="AlphaFoldDB" id="A0A1T3P555"/>
<sequence>MSDTLFRSADLIEPYDLVVYAGSKAEFHGFYEAVPCFCRHCIHDFARGRNDVRYELVDPWGESAQLRCVRRASIRPARLG</sequence>
<name>A0A1T3P555_9ACTN</name>
<dbReference type="EMBL" id="MWQN01000001">
    <property type="protein sequence ID" value="OPC84193.1"/>
    <property type="molecule type" value="Genomic_DNA"/>
</dbReference>